<proteinExistence type="predicted"/>
<protein>
    <recommendedName>
        <fullName evidence="3">F-box domain-containing protein</fullName>
    </recommendedName>
</protein>
<evidence type="ECO:0000313" key="2">
    <source>
        <dbReference type="Proteomes" id="UP000077266"/>
    </source>
</evidence>
<dbReference type="AlphaFoldDB" id="A0A165PAB0"/>
<evidence type="ECO:0008006" key="3">
    <source>
        <dbReference type="Google" id="ProtNLM"/>
    </source>
</evidence>
<gene>
    <name evidence="1" type="ORF">EXIGLDRAFT_760479</name>
</gene>
<organism evidence="1 2">
    <name type="scientific">Exidia glandulosa HHB12029</name>
    <dbReference type="NCBI Taxonomy" id="1314781"/>
    <lineage>
        <taxon>Eukaryota</taxon>
        <taxon>Fungi</taxon>
        <taxon>Dikarya</taxon>
        <taxon>Basidiomycota</taxon>
        <taxon>Agaricomycotina</taxon>
        <taxon>Agaricomycetes</taxon>
        <taxon>Auriculariales</taxon>
        <taxon>Exidiaceae</taxon>
        <taxon>Exidia</taxon>
    </lineage>
</organism>
<reference evidence="1 2" key="1">
    <citation type="journal article" date="2016" name="Mol. Biol. Evol.">
        <title>Comparative Genomics of Early-Diverging Mushroom-Forming Fungi Provides Insights into the Origins of Lignocellulose Decay Capabilities.</title>
        <authorList>
            <person name="Nagy L.G."/>
            <person name="Riley R."/>
            <person name="Tritt A."/>
            <person name="Adam C."/>
            <person name="Daum C."/>
            <person name="Floudas D."/>
            <person name="Sun H."/>
            <person name="Yadav J.S."/>
            <person name="Pangilinan J."/>
            <person name="Larsson K.H."/>
            <person name="Matsuura K."/>
            <person name="Barry K."/>
            <person name="Labutti K."/>
            <person name="Kuo R."/>
            <person name="Ohm R.A."/>
            <person name="Bhattacharya S.S."/>
            <person name="Shirouzu T."/>
            <person name="Yoshinaga Y."/>
            <person name="Martin F.M."/>
            <person name="Grigoriev I.V."/>
            <person name="Hibbett D.S."/>
        </authorList>
    </citation>
    <scope>NUCLEOTIDE SEQUENCE [LARGE SCALE GENOMIC DNA]</scope>
    <source>
        <strain evidence="1 2">HHB12029</strain>
    </source>
</reference>
<sequence length="335" mass="37676">MDPNRYAEPHEREALRAVVRAAIEARERRVDPARRTLEAATAAKLDSKVRITEAEVSLKAARTAYDYLVAQERVALDAFNVAQRSIHDDPEVRRQHGLLHPIRRLPVELLGYILTLAVRDWFRDGDRARAPFCIASVSQCWREVALYTPPVWRRIHTILDDRDSRYACMYPLWRALAAERSGYRDIELFATITSSHPAPPMSFIHDLLARNIRIFSDLSTLQTLDYDACLDLGVLVPALRALPLLESLVCSQGRPDDDFLTALVADPDFLCPALVELRIGNPKTVLLAQQFVDAVSARLDAHLAGGWITKLRSVSADFGPSCDDYKTRLSAILLP</sequence>
<name>A0A165PAB0_EXIGL</name>
<evidence type="ECO:0000313" key="1">
    <source>
        <dbReference type="EMBL" id="KZW01878.1"/>
    </source>
</evidence>
<dbReference type="InParanoid" id="A0A165PAB0"/>
<dbReference type="EMBL" id="KV425891">
    <property type="protein sequence ID" value="KZW01878.1"/>
    <property type="molecule type" value="Genomic_DNA"/>
</dbReference>
<keyword evidence="2" id="KW-1185">Reference proteome</keyword>
<dbReference type="OrthoDB" id="3365698at2759"/>
<dbReference type="Proteomes" id="UP000077266">
    <property type="component" value="Unassembled WGS sequence"/>
</dbReference>
<accession>A0A165PAB0</accession>